<gene>
    <name evidence="1" type="ORF">METZ01_LOCUS299999</name>
</gene>
<organism evidence="1">
    <name type="scientific">marine metagenome</name>
    <dbReference type="NCBI Taxonomy" id="408172"/>
    <lineage>
        <taxon>unclassified sequences</taxon>
        <taxon>metagenomes</taxon>
        <taxon>ecological metagenomes</taxon>
    </lineage>
</organism>
<dbReference type="AlphaFoldDB" id="A0A382MGC8"/>
<reference evidence="1" key="1">
    <citation type="submission" date="2018-05" db="EMBL/GenBank/DDBJ databases">
        <authorList>
            <person name="Lanie J.A."/>
            <person name="Ng W.-L."/>
            <person name="Kazmierczak K.M."/>
            <person name="Andrzejewski T.M."/>
            <person name="Davidsen T.M."/>
            <person name="Wayne K.J."/>
            <person name="Tettelin H."/>
            <person name="Glass J.I."/>
            <person name="Rusch D."/>
            <person name="Podicherti R."/>
            <person name="Tsui H.-C.T."/>
            <person name="Winkler M.E."/>
        </authorList>
    </citation>
    <scope>NUCLEOTIDE SEQUENCE</scope>
</reference>
<sequence length="27" mass="3231">MSFHGVEAVNIDQKERNILQLNYHFKV</sequence>
<proteinExistence type="predicted"/>
<accession>A0A382MGC8</accession>
<name>A0A382MGC8_9ZZZZ</name>
<evidence type="ECO:0000313" key="1">
    <source>
        <dbReference type="EMBL" id="SVC47145.1"/>
    </source>
</evidence>
<protein>
    <submittedName>
        <fullName evidence="1">Uncharacterized protein</fullName>
    </submittedName>
</protein>
<dbReference type="EMBL" id="UINC01093045">
    <property type="protein sequence ID" value="SVC47145.1"/>
    <property type="molecule type" value="Genomic_DNA"/>
</dbReference>